<dbReference type="Pfam" id="PF16925">
    <property type="entry name" value="TetR_C_13"/>
    <property type="match status" value="1"/>
</dbReference>
<name>A0ABM7IJ73_9MYCO</name>
<evidence type="ECO:0000259" key="5">
    <source>
        <dbReference type="PROSITE" id="PS50977"/>
    </source>
</evidence>
<dbReference type="Gene3D" id="1.10.357.10">
    <property type="entry name" value="Tetracycline Repressor, domain 2"/>
    <property type="match status" value="1"/>
</dbReference>
<evidence type="ECO:0000256" key="2">
    <source>
        <dbReference type="ARBA" id="ARBA00023125"/>
    </source>
</evidence>
<evidence type="ECO:0000313" key="6">
    <source>
        <dbReference type="EMBL" id="BBX86784.1"/>
    </source>
</evidence>
<sequence length="217" mass="23348">MSQTCHVLTDRSTITYSSQVPRSSDARDRLVATAARLFLERSYQAVGVDELCRATDIRKGSFYHYFSSKSELGKAVIDLHAKAFQRQLAGSPTATPAEKLHAVPDAIGVIQSALEAQFGRAVGCPFGNFAAELSTTDDDLREHLARTLKAMEHHLALIADEAANAGALRPGTDPEQLAHALLAQYQGIILLAKLNDSGVAHLAPTLHTFLDGYLAAP</sequence>
<keyword evidence="7" id="KW-1185">Reference proteome</keyword>
<keyword evidence="2 4" id="KW-0238">DNA-binding</keyword>
<dbReference type="PANTHER" id="PTHR47506:SF1">
    <property type="entry name" value="HTH-TYPE TRANSCRIPTIONAL REGULATOR YJDC"/>
    <property type="match status" value="1"/>
</dbReference>
<feature type="domain" description="HTH tetR-type" evidence="5">
    <location>
        <begin position="24"/>
        <end position="84"/>
    </location>
</feature>
<proteinExistence type="predicted"/>
<dbReference type="Pfam" id="PF00440">
    <property type="entry name" value="TetR_N"/>
    <property type="match status" value="1"/>
</dbReference>
<dbReference type="SUPFAM" id="SSF46689">
    <property type="entry name" value="Homeodomain-like"/>
    <property type="match status" value="1"/>
</dbReference>
<dbReference type="SUPFAM" id="SSF48498">
    <property type="entry name" value="Tetracyclin repressor-like, C-terminal domain"/>
    <property type="match status" value="1"/>
</dbReference>
<dbReference type="Proteomes" id="UP000465609">
    <property type="component" value="Chromosome"/>
</dbReference>
<dbReference type="InterPro" id="IPR001647">
    <property type="entry name" value="HTH_TetR"/>
</dbReference>
<dbReference type="InterPro" id="IPR036271">
    <property type="entry name" value="Tet_transcr_reg_TetR-rel_C_sf"/>
</dbReference>
<keyword evidence="1" id="KW-0805">Transcription regulation</keyword>
<organism evidence="6 7">
    <name type="scientific">Mycolicibacterium aubagnense</name>
    <dbReference type="NCBI Taxonomy" id="319707"/>
    <lineage>
        <taxon>Bacteria</taxon>
        <taxon>Bacillati</taxon>
        <taxon>Actinomycetota</taxon>
        <taxon>Actinomycetes</taxon>
        <taxon>Mycobacteriales</taxon>
        <taxon>Mycobacteriaceae</taxon>
        <taxon>Mycolicibacterium</taxon>
    </lineage>
</organism>
<dbReference type="EMBL" id="AP022577">
    <property type="protein sequence ID" value="BBX86784.1"/>
    <property type="molecule type" value="Genomic_DNA"/>
</dbReference>
<reference evidence="6 7" key="1">
    <citation type="journal article" date="2019" name="Emerg. Microbes Infect.">
        <title>Comprehensive subspecies identification of 175 nontuberculous mycobacteria species based on 7547 genomic profiles.</title>
        <authorList>
            <person name="Matsumoto Y."/>
            <person name="Kinjo T."/>
            <person name="Motooka D."/>
            <person name="Nabeya D."/>
            <person name="Jung N."/>
            <person name="Uechi K."/>
            <person name="Horii T."/>
            <person name="Iida T."/>
            <person name="Fujita J."/>
            <person name="Nakamura S."/>
        </authorList>
    </citation>
    <scope>NUCLEOTIDE SEQUENCE [LARGE SCALE GENOMIC DNA]</scope>
    <source>
        <strain evidence="6 7">JCM 15296</strain>
    </source>
</reference>
<protein>
    <submittedName>
        <fullName evidence="6">TetR family transcriptional regulator</fullName>
    </submittedName>
</protein>
<evidence type="ECO:0000256" key="4">
    <source>
        <dbReference type="PROSITE-ProRule" id="PRU00335"/>
    </source>
</evidence>
<evidence type="ECO:0000256" key="3">
    <source>
        <dbReference type="ARBA" id="ARBA00023163"/>
    </source>
</evidence>
<feature type="DNA-binding region" description="H-T-H motif" evidence="4">
    <location>
        <begin position="47"/>
        <end position="66"/>
    </location>
</feature>
<evidence type="ECO:0000313" key="7">
    <source>
        <dbReference type="Proteomes" id="UP000465609"/>
    </source>
</evidence>
<accession>A0ABM7IJ73</accession>
<gene>
    <name evidence="6" type="ORF">MAUB_46570</name>
</gene>
<dbReference type="InterPro" id="IPR011075">
    <property type="entry name" value="TetR_C"/>
</dbReference>
<evidence type="ECO:0000256" key="1">
    <source>
        <dbReference type="ARBA" id="ARBA00023015"/>
    </source>
</evidence>
<dbReference type="PRINTS" id="PR00455">
    <property type="entry name" value="HTHTETR"/>
</dbReference>
<dbReference type="PANTHER" id="PTHR47506">
    <property type="entry name" value="TRANSCRIPTIONAL REGULATORY PROTEIN"/>
    <property type="match status" value="1"/>
</dbReference>
<keyword evidence="3" id="KW-0804">Transcription</keyword>
<dbReference type="PROSITE" id="PS50977">
    <property type="entry name" value="HTH_TETR_2"/>
    <property type="match status" value="1"/>
</dbReference>
<dbReference type="InterPro" id="IPR009057">
    <property type="entry name" value="Homeodomain-like_sf"/>
</dbReference>